<dbReference type="PANTHER" id="PTHR41248:SF1">
    <property type="entry name" value="NORD PROTEIN"/>
    <property type="match status" value="1"/>
</dbReference>
<feature type="non-terminal residue" evidence="2">
    <location>
        <position position="1"/>
    </location>
</feature>
<dbReference type="Gene3D" id="3.40.50.410">
    <property type="entry name" value="von Willebrand factor, type A domain"/>
    <property type="match status" value="1"/>
</dbReference>
<organism evidence="2 3">
    <name type="scientific">Propylenella binzhouense</name>
    <dbReference type="NCBI Taxonomy" id="2555902"/>
    <lineage>
        <taxon>Bacteria</taxon>
        <taxon>Pseudomonadati</taxon>
        <taxon>Pseudomonadota</taxon>
        <taxon>Alphaproteobacteria</taxon>
        <taxon>Hyphomicrobiales</taxon>
        <taxon>Propylenellaceae</taxon>
        <taxon>Propylenella</taxon>
    </lineage>
</organism>
<proteinExistence type="predicted"/>
<comment type="caution">
    <text evidence="2">The sequence shown here is derived from an EMBL/GenBank/DDBJ whole genome shotgun (WGS) entry which is preliminary data.</text>
</comment>
<dbReference type="PANTHER" id="PTHR41248">
    <property type="entry name" value="NORD PROTEIN"/>
    <property type="match status" value="1"/>
</dbReference>
<dbReference type="EMBL" id="SPKJ01000074">
    <property type="protein sequence ID" value="MYZ49444.1"/>
    <property type="molecule type" value="Genomic_DNA"/>
</dbReference>
<name>A0A964WUW2_9HYPH</name>
<dbReference type="AlphaFoldDB" id="A0A964WUW2"/>
<evidence type="ECO:0000313" key="3">
    <source>
        <dbReference type="Proteomes" id="UP000773614"/>
    </source>
</evidence>
<dbReference type="InterPro" id="IPR036465">
    <property type="entry name" value="vWFA_dom_sf"/>
</dbReference>
<dbReference type="InterPro" id="IPR051928">
    <property type="entry name" value="NorD/CobT"/>
</dbReference>
<reference evidence="2" key="1">
    <citation type="submission" date="2019-03" db="EMBL/GenBank/DDBJ databases">
        <title>Afifella sp. nov., isolated from activated sludge.</title>
        <authorList>
            <person name="Li Q."/>
            <person name="Liu Y."/>
        </authorList>
    </citation>
    <scope>NUCLEOTIDE SEQUENCE</scope>
    <source>
        <strain evidence="2">L72</strain>
    </source>
</reference>
<dbReference type="Proteomes" id="UP000773614">
    <property type="component" value="Unassembled WGS sequence"/>
</dbReference>
<evidence type="ECO:0000259" key="1">
    <source>
        <dbReference type="PROSITE" id="PS50234"/>
    </source>
</evidence>
<evidence type="ECO:0000313" key="2">
    <source>
        <dbReference type="EMBL" id="MYZ49444.1"/>
    </source>
</evidence>
<protein>
    <submittedName>
        <fullName evidence="2">VWA domain-containing protein</fullName>
    </submittedName>
</protein>
<dbReference type="InterPro" id="IPR002035">
    <property type="entry name" value="VWF_A"/>
</dbReference>
<keyword evidence="3" id="KW-1185">Reference proteome</keyword>
<accession>A0A964WUW2</accession>
<feature type="domain" description="VWFA" evidence="1">
    <location>
        <begin position="79"/>
        <end position="270"/>
    </location>
</feature>
<dbReference type="PROSITE" id="PS50234">
    <property type="entry name" value="VWFA"/>
    <property type="match status" value="1"/>
</dbReference>
<gene>
    <name evidence="2" type="ORF">E4O86_17175</name>
</gene>
<dbReference type="SUPFAM" id="SSF53300">
    <property type="entry name" value="vWA-like"/>
    <property type="match status" value="1"/>
</dbReference>
<dbReference type="SMART" id="SM00327">
    <property type="entry name" value="VWA"/>
    <property type="match status" value="1"/>
</dbReference>
<sequence length="270" mass="29124">AGDPRRLEAALDREPDVRARLARLVRAAKVGRHVRLRRQAEGAEIDLDAAIDAAIAIRSGTTPDTRIFRSSTSRDRDLAVMVLVDVSESTRARATAAGESVLDIERTAVALLAEALDALRDPLALRAFASSGRDDVRLLRLKEFAEPYGGQARARLAGLEPGLSTRLGAALRHSGAELAAIRAFRKLLIVLTDGEPSDIDVEDPEDLVEDARRAVAKLRTAGIDTFGVTLDPSGVGSGARIFGAANHMPVRRLTELPQRLADLYFRLARA</sequence>
<dbReference type="OrthoDB" id="9758211at2"/>